<dbReference type="RefSeq" id="WP_343339065.1">
    <property type="nucleotide sequence ID" value="NZ_CP154622.1"/>
</dbReference>
<dbReference type="Proteomes" id="UP001477947">
    <property type="component" value="Chromosome"/>
</dbReference>
<organism evidence="1 2">
    <name type="scientific">Terrisporobacter petrolearius</name>
    <dbReference type="NCBI Taxonomy" id="1460447"/>
    <lineage>
        <taxon>Bacteria</taxon>
        <taxon>Bacillati</taxon>
        <taxon>Bacillota</taxon>
        <taxon>Clostridia</taxon>
        <taxon>Peptostreptococcales</taxon>
        <taxon>Peptostreptococcaceae</taxon>
        <taxon>Terrisporobacter</taxon>
    </lineage>
</organism>
<dbReference type="EMBL" id="CP154622">
    <property type="protein sequence ID" value="XAM41103.1"/>
    <property type="molecule type" value="Genomic_DNA"/>
</dbReference>
<gene>
    <name evidence="1" type="ORF">TPELB_14140</name>
</gene>
<protein>
    <recommendedName>
        <fullName evidence="3">Apea-like HEPN domain-containing protein</fullName>
    </recommendedName>
</protein>
<evidence type="ECO:0000313" key="1">
    <source>
        <dbReference type="EMBL" id="XAM41103.1"/>
    </source>
</evidence>
<proteinExistence type="predicted"/>
<reference evidence="1 2" key="1">
    <citation type="submission" date="2024-04" db="EMBL/GenBank/DDBJ databases">
        <title>Isolation and characterization of novel acetogenic strains of the genera Terrisporobacter and Acetoanaerobium.</title>
        <authorList>
            <person name="Boeer T."/>
            <person name="Schueler M.A."/>
            <person name="Lueschen A."/>
            <person name="Eysell L."/>
            <person name="Droege J."/>
            <person name="Heinemann M."/>
            <person name="Engelhardt L."/>
            <person name="Basen M."/>
            <person name="Daniel R."/>
        </authorList>
    </citation>
    <scope>NUCLEOTIDE SEQUENCE [LARGE SCALE GENOMIC DNA]</scope>
    <source>
        <strain evidence="1 2">ELB</strain>
    </source>
</reference>
<evidence type="ECO:0000313" key="2">
    <source>
        <dbReference type="Proteomes" id="UP001477947"/>
    </source>
</evidence>
<sequence>MYIIKFVLVNNNVCIKDNYDYLETKVEKIAQELGFNDDKYFFNELEICDYVIQDNYTDFCLSFSYDDNEYDVYFTFATYNDTKQLEIAISSDIKDEELTYRTINKSKNFIEQLKICLKNNIMYKENTKKKKDWEKCVWLLDKQSELYATNLYPKAYKAENLLRAFINNVMIKVYGLNWTKEVLPEKMISNEKMYRGIQYKSIVNSLKDVDETLMSFDTNDLIKILKLTFYEWKCEKSNIIEKKLIALKGRIEQTKILKMEQDEINSIDTILNNLILQVEEDGNLWDEYFSNYLDDNFYKEIEIFSKNRNHIAHNKLVDRQAYESIKTNIDFISASLDKAIEKFSSDYKSLEMNKLEKMVDGYDDYIEQLMEEASGVNINNTKEILNIFENGIEKLYEEISDRLRFRADVETEIYMSVRLNEDDEKSFFKIYSLVTKEEIDINCIASIDDSQGEVSELNIVLKYNGETIKNYTITYTNGAISYDSEQCTYMPEIEDKIDEEEFNECIDNIVYIVDDKLENIREKIDCKMYSIIKDGGDSPVADSICCLNCGEEYICVNEEYGEIGQCLNCGEINDIYKCETCGNYVDELTELDCCHGCAPKEFFED</sequence>
<evidence type="ECO:0008006" key="3">
    <source>
        <dbReference type="Google" id="ProtNLM"/>
    </source>
</evidence>
<name>A0ABZ3FBD3_9FIRM</name>
<keyword evidence="2" id="KW-1185">Reference proteome</keyword>
<accession>A0ABZ3FBD3</accession>